<organism evidence="2 3">
    <name type="scientific">Enterococcus faecalis</name>
    <name type="common">Streptococcus faecalis</name>
    <dbReference type="NCBI Taxonomy" id="1351"/>
    <lineage>
        <taxon>Bacteria</taxon>
        <taxon>Bacillati</taxon>
        <taxon>Bacillota</taxon>
        <taxon>Bacilli</taxon>
        <taxon>Lactobacillales</taxon>
        <taxon>Enterococcaceae</taxon>
        <taxon>Enterococcus</taxon>
    </lineage>
</organism>
<dbReference type="AlphaFoldDB" id="A0A4U3L6E2"/>
<sequence>MLNSDGYKVLNTLFSVDELENKRKNHLIVKLIQAISLLLVIETVISWFV</sequence>
<keyword evidence="1" id="KW-0812">Transmembrane</keyword>
<accession>A0A4U3L6E2</accession>
<dbReference type="RefSeq" id="WP_002385079.1">
    <property type="nucleotide sequence ID" value="NZ_CABGRF010000004.1"/>
</dbReference>
<evidence type="ECO:0000256" key="1">
    <source>
        <dbReference type="SAM" id="Phobius"/>
    </source>
</evidence>
<feature type="transmembrane region" description="Helical" evidence="1">
    <location>
        <begin position="27"/>
        <end position="48"/>
    </location>
</feature>
<evidence type="ECO:0000313" key="2">
    <source>
        <dbReference type="EMBL" id="TKK70552.1"/>
    </source>
</evidence>
<name>A0A4U3L6E2_ENTFL</name>
<protein>
    <submittedName>
        <fullName evidence="2">Peptidase</fullName>
    </submittedName>
</protein>
<dbReference type="Proteomes" id="UP000305511">
    <property type="component" value="Unassembled WGS sequence"/>
</dbReference>
<comment type="caution">
    <text evidence="2">The sequence shown here is derived from an EMBL/GenBank/DDBJ whole genome shotgun (WGS) entry which is preliminary data.</text>
</comment>
<keyword evidence="1" id="KW-1133">Transmembrane helix</keyword>
<proteinExistence type="predicted"/>
<dbReference type="EMBL" id="SIYF01000430">
    <property type="protein sequence ID" value="TKK70552.1"/>
    <property type="molecule type" value="Genomic_DNA"/>
</dbReference>
<keyword evidence="1" id="KW-0472">Membrane</keyword>
<gene>
    <name evidence="2" type="ORF">EY666_15080</name>
</gene>
<reference evidence="2 3" key="1">
    <citation type="submission" date="2019-02" db="EMBL/GenBank/DDBJ databases">
        <title>Bacteria dissemination in different level of health care in South Africa: the effectiveness of infections prevention and control.</title>
        <authorList>
            <person name="Shobo C."/>
            <person name="Amoako D.G."/>
            <person name="Allam M."/>
            <person name="Ismail A."/>
            <person name="Bester L.A."/>
            <person name="Essack S.Y."/>
        </authorList>
    </citation>
    <scope>NUCLEOTIDE SEQUENCE [LARGE SCALE GENOMIC DNA]</scope>
    <source>
        <strain evidence="2 3">2SIL2</strain>
    </source>
</reference>
<evidence type="ECO:0000313" key="3">
    <source>
        <dbReference type="Proteomes" id="UP000305511"/>
    </source>
</evidence>